<organism evidence="14">
    <name type="scientific">Ichthyophis bombayensis</name>
    <name type="common">Bombay caecilian</name>
    <dbReference type="NCBI Taxonomy" id="406260"/>
    <lineage>
        <taxon>Eukaryota</taxon>
        <taxon>Metazoa</taxon>
        <taxon>Chordata</taxon>
        <taxon>Craniata</taxon>
        <taxon>Vertebrata</taxon>
        <taxon>Euteleostomi</taxon>
        <taxon>Amphibia</taxon>
        <taxon>Gymnophiona</taxon>
        <taxon>Ichthyophiidae</taxon>
        <taxon>Ichthyophis</taxon>
    </lineage>
</organism>
<dbReference type="PANTHER" id="PTHR39937:SF1">
    <property type="entry name" value="ATP SYNTHASE PROTEIN 8"/>
    <property type="match status" value="1"/>
</dbReference>
<comment type="similarity">
    <text evidence="2 12">Belongs to the ATPase protein 8 family.</text>
</comment>
<dbReference type="CTD" id="4509"/>
<dbReference type="RefSeq" id="YP_009003526.1">
    <property type="nucleotide sequence ID" value="NC_023511.1"/>
</dbReference>
<evidence type="ECO:0000256" key="10">
    <source>
        <dbReference type="ARBA" id="ARBA00023136"/>
    </source>
</evidence>
<evidence type="ECO:0000256" key="1">
    <source>
        <dbReference type="ARBA" id="ARBA00004304"/>
    </source>
</evidence>
<dbReference type="Pfam" id="PF00895">
    <property type="entry name" value="ATP-synt_8"/>
    <property type="match status" value="1"/>
</dbReference>
<dbReference type="InterPro" id="IPR050635">
    <property type="entry name" value="ATPase_protein_8"/>
</dbReference>
<keyword evidence="4 12" id="KW-0138">CF(0)</keyword>
<keyword evidence="3 12" id="KW-0813">Transport</keyword>
<accession>W5RHD9</accession>
<keyword evidence="8 12" id="KW-0406">Ion transport</keyword>
<proteinExistence type="inferred from homology"/>
<comment type="subcellular location">
    <subcellularLocation>
        <location evidence="1 12">Mitochondrion membrane</location>
        <topology evidence="1 12">Single-pass membrane protein</topology>
    </subcellularLocation>
</comment>
<dbReference type="InterPro" id="IPR001421">
    <property type="entry name" value="ATP8_metazoa"/>
</dbReference>
<evidence type="ECO:0000256" key="5">
    <source>
        <dbReference type="ARBA" id="ARBA00022692"/>
    </source>
</evidence>
<keyword evidence="11" id="KW-0066">ATP synthesis</keyword>
<dbReference type="GO" id="GO:0045259">
    <property type="term" value="C:proton-transporting ATP synthase complex"/>
    <property type="evidence" value="ECO:0007669"/>
    <property type="project" value="UniProtKB-KW"/>
</dbReference>
<geneLocation type="mitochondrion" evidence="14"/>
<dbReference type="GO" id="GO:0015986">
    <property type="term" value="P:proton motive force-driven ATP synthesis"/>
    <property type="evidence" value="ECO:0007669"/>
    <property type="project" value="InterPro"/>
</dbReference>
<protein>
    <recommendedName>
        <fullName evidence="12">ATP synthase complex subunit 8</fullName>
    </recommendedName>
</protein>
<feature type="transmembrane region" description="Helical" evidence="13">
    <location>
        <begin position="6"/>
        <end position="25"/>
    </location>
</feature>
<reference evidence="14" key="1">
    <citation type="journal article" date="2014" name="Mol. Phylogenet. Evol.">
        <title>Life-history evolution and mitogenomic phylogeny of caecilian amphibians.</title>
        <authorList>
            <person name="San Mauro D."/>
            <person name="Gower D.J."/>
            <person name="Muller H."/>
            <person name="Loader S.P."/>
            <person name="Zardoya R."/>
            <person name="Nussbaum R.A."/>
            <person name="Wilkinson M."/>
        </authorList>
    </citation>
    <scope>NUCLEOTIDE SEQUENCE</scope>
</reference>
<evidence type="ECO:0000313" key="14">
    <source>
        <dbReference type="EMBL" id="AGZ19007.1"/>
    </source>
</evidence>
<keyword evidence="6 12" id="KW-0375">Hydrogen ion transport</keyword>
<dbReference type="GO" id="GO:0031966">
    <property type="term" value="C:mitochondrial membrane"/>
    <property type="evidence" value="ECO:0007669"/>
    <property type="project" value="UniProtKB-SubCell"/>
</dbReference>
<dbReference type="GeneID" id="18489954"/>
<dbReference type="PANTHER" id="PTHR39937">
    <property type="entry name" value="ATP SYNTHASE PROTEIN 8"/>
    <property type="match status" value="1"/>
</dbReference>
<gene>
    <name evidence="14" type="primary">ATP8</name>
</gene>
<evidence type="ECO:0000256" key="8">
    <source>
        <dbReference type="ARBA" id="ARBA00023065"/>
    </source>
</evidence>
<evidence type="ECO:0000256" key="3">
    <source>
        <dbReference type="ARBA" id="ARBA00022448"/>
    </source>
</evidence>
<evidence type="ECO:0000256" key="4">
    <source>
        <dbReference type="ARBA" id="ARBA00022547"/>
    </source>
</evidence>
<sequence length="54" mass="6597">MPQLHPSPWFLTFLLTWTIFMMILMPKTMKHEPTNDILSESQLNNNNSWNWPWH</sequence>
<evidence type="ECO:0000256" key="13">
    <source>
        <dbReference type="SAM" id="Phobius"/>
    </source>
</evidence>
<keyword evidence="7 13" id="KW-1133">Transmembrane helix</keyword>
<name>W5RHD9_ICHBO</name>
<dbReference type="EMBL" id="KF540155">
    <property type="protein sequence ID" value="AGZ19007.1"/>
    <property type="molecule type" value="Genomic_DNA"/>
</dbReference>
<evidence type="ECO:0000256" key="11">
    <source>
        <dbReference type="ARBA" id="ARBA00023310"/>
    </source>
</evidence>
<evidence type="ECO:0000256" key="9">
    <source>
        <dbReference type="ARBA" id="ARBA00023128"/>
    </source>
</evidence>
<evidence type="ECO:0000256" key="2">
    <source>
        <dbReference type="ARBA" id="ARBA00008892"/>
    </source>
</evidence>
<keyword evidence="5 12" id="KW-0812">Transmembrane</keyword>
<evidence type="ECO:0000256" key="6">
    <source>
        <dbReference type="ARBA" id="ARBA00022781"/>
    </source>
</evidence>
<keyword evidence="10 13" id="KW-0472">Membrane</keyword>
<dbReference type="GO" id="GO:0015078">
    <property type="term" value="F:proton transmembrane transporter activity"/>
    <property type="evidence" value="ECO:0007669"/>
    <property type="project" value="InterPro"/>
</dbReference>
<evidence type="ECO:0000256" key="7">
    <source>
        <dbReference type="ARBA" id="ARBA00022989"/>
    </source>
</evidence>
<keyword evidence="9 12" id="KW-0496">Mitochondrion</keyword>
<evidence type="ECO:0000256" key="12">
    <source>
        <dbReference type="RuleBase" id="RU003661"/>
    </source>
</evidence>
<dbReference type="AlphaFoldDB" id="W5RHD9"/>